<dbReference type="Pfam" id="PF00149">
    <property type="entry name" value="Metallophos"/>
    <property type="match status" value="1"/>
</dbReference>
<dbReference type="RefSeq" id="XP_005775443.1">
    <property type="nucleotide sequence ID" value="XM_005775386.1"/>
</dbReference>
<evidence type="ECO:0000259" key="1">
    <source>
        <dbReference type="Pfam" id="PF00149"/>
    </source>
</evidence>
<dbReference type="HOGENOM" id="CLU_2504723_0_0_1"/>
<dbReference type="PRINTS" id="PR00114">
    <property type="entry name" value="STPHPHTASE"/>
</dbReference>
<dbReference type="Gene3D" id="3.60.21.10">
    <property type="match status" value="1"/>
</dbReference>
<sequence>RTVAVGDLHGDCDAFVNVLRTAGLVDATARWTGGDAVLVQCGDVLDRGPQEAECLALLRSLKMQAAAAGGRVVTLLGNHEVLNACG</sequence>
<dbReference type="Proteomes" id="UP000013827">
    <property type="component" value="Unassembled WGS sequence"/>
</dbReference>
<evidence type="ECO:0000313" key="2">
    <source>
        <dbReference type="EnsemblProtists" id="EOD23014"/>
    </source>
</evidence>
<dbReference type="PANTHER" id="PTHR46546:SF4">
    <property type="entry name" value="SHEWANELLA-LIKE PROTEIN PHOSPHATASE 1"/>
    <property type="match status" value="1"/>
</dbReference>
<dbReference type="InterPro" id="IPR004843">
    <property type="entry name" value="Calcineurin-like_PHP"/>
</dbReference>
<proteinExistence type="predicted"/>
<keyword evidence="3" id="KW-1185">Reference proteome</keyword>
<accession>A0A0D3JHM9</accession>
<reference evidence="2" key="2">
    <citation type="submission" date="2024-10" db="UniProtKB">
        <authorList>
            <consortium name="EnsemblProtists"/>
        </authorList>
    </citation>
    <scope>IDENTIFICATION</scope>
</reference>
<dbReference type="SUPFAM" id="SSF56300">
    <property type="entry name" value="Metallo-dependent phosphatases"/>
    <property type="match status" value="1"/>
</dbReference>
<dbReference type="PaxDb" id="2903-EOD23014"/>
<dbReference type="PANTHER" id="PTHR46546">
    <property type="entry name" value="SHEWANELLA-LIKE PROTEIN PHOSPHATASE 1"/>
    <property type="match status" value="1"/>
</dbReference>
<dbReference type="AlphaFoldDB" id="A0A0D3JHM9"/>
<reference evidence="3" key="1">
    <citation type="journal article" date="2013" name="Nature">
        <title>Pan genome of the phytoplankton Emiliania underpins its global distribution.</title>
        <authorList>
            <person name="Read B.A."/>
            <person name="Kegel J."/>
            <person name="Klute M.J."/>
            <person name="Kuo A."/>
            <person name="Lefebvre S.C."/>
            <person name="Maumus F."/>
            <person name="Mayer C."/>
            <person name="Miller J."/>
            <person name="Monier A."/>
            <person name="Salamov A."/>
            <person name="Young J."/>
            <person name="Aguilar M."/>
            <person name="Claverie J.M."/>
            <person name="Frickenhaus S."/>
            <person name="Gonzalez K."/>
            <person name="Herman E.K."/>
            <person name="Lin Y.C."/>
            <person name="Napier J."/>
            <person name="Ogata H."/>
            <person name="Sarno A.F."/>
            <person name="Shmutz J."/>
            <person name="Schroeder D."/>
            <person name="de Vargas C."/>
            <person name="Verret F."/>
            <person name="von Dassow P."/>
            <person name="Valentin K."/>
            <person name="Van de Peer Y."/>
            <person name="Wheeler G."/>
            <person name="Dacks J.B."/>
            <person name="Delwiche C.F."/>
            <person name="Dyhrman S.T."/>
            <person name="Glockner G."/>
            <person name="John U."/>
            <person name="Richards T."/>
            <person name="Worden A.Z."/>
            <person name="Zhang X."/>
            <person name="Grigoriev I.V."/>
            <person name="Allen A.E."/>
            <person name="Bidle K."/>
            <person name="Borodovsky M."/>
            <person name="Bowler C."/>
            <person name="Brownlee C."/>
            <person name="Cock J.M."/>
            <person name="Elias M."/>
            <person name="Gladyshev V.N."/>
            <person name="Groth M."/>
            <person name="Guda C."/>
            <person name="Hadaegh A."/>
            <person name="Iglesias-Rodriguez M.D."/>
            <person name="Jenkins J."/>
            <person name="Jones B.M."/>
            <person name="Lawson T."/>
            <person name="Leese F."/>
            <person name="Lindquist E."/>
            <person name="Lobanov A."/>
            <person name="Lomsadze A."/>
            <person name="Malik S.B."/>
            <person name="Marsh M.E."/>
            <person name="Mackinder L."/>
            <person name="Mock T."/>
            <person name="Mueller-Roeber B."/>
            <person name="Pagarete A."/>
            <person name="Parker M."/>
            <person name="Probert I."/>
            <person name="Quesneville H."/>
            <person name="Raines C."/>
            <person name="Rensing S.A."/>
            <person name="Riano-Pachon D.M."/>
            <person name="Richier S."/>
            <person name="Rokitta S."/>
            <person name="Shiraiwa Y."/>
            <person name="Soanes D.M."/>
            <person name="van der Giezen M."/>
            <person name="Wahlund T.M."/>
            <person name="Williams B."/>
            <person name="Wilson W."/>
            <person name="Wolfe G."/>
            <person name="Wurch L.L."/>
        </authorList>
    </citation>
    <scope>NUCLEOTIDE SEQUENCE</scope>
</reference>
<dbReference type="InterPro" id="IPR006186">
    <property type="entry name" value="Ser/Thr-sp_prot-phosphatase"/>
</dbReference>
<dbReference type="EnsemblProtists" id="EOD23014">
    <property type="protein sequence ID" value="EOD23014"/>
    <property type="gene ID" value="EMIHUDRAFT_47931"/>
</dbReference>
<dbReference type="STRING" id="2903.R1EQB1"/>
<dbReference type="GO" id="GO:0016787">
    <property type="term" value="F:hydrolase activity"/>
    <property type="evidence" value="ECO:0007669"/>
    <property type="project" value="InterPro"/>
</dbReference>
<dbReference type="InterPro" id="IPR029052">
    <property type="entry name" value="Metallo-depent_PP-like"/>
</dbReference>
<protein>
    <recommendedName>
        <fullName evidence="1">Calcineurin-like phosphoesterase domain-containing protein</fullName>
    </recommendedName>
</protein>
<dbReference type="GeneID" id="17268561"/>
<dbReference type="eggNOG" id="KOG0374">
    <property type="taxonomic scope" value="Eukaryota"/>
</dbReference>
<dbReference type="KEGG" id="ehx:EMIHUDRAFT_47931"/>
<name>A0A0D3JHM9_EMIH1</name>
<feature type="domain" description="Calcineurin-like phosphoesterase" evidence="1">
    <location>
        <begin position="1"/>
        <end position="80"/>
    </location>
</feature>
<organism evidence="2 3">
    <name type="scientific">Emiliania huxleyi (strain CCMP1516)</name>
    <dbReference type="NCBI Taxonomy" id="280463"/>
    <lineage>
        <taxon>Eukaryota</taxon>
        <taxon>Haptista</taxon>
        <taxon>Haptophyta</taxon>
        <taxon>Prymnesiophyceae</taxon>
        <taxon>Isochrysidales</taxon>
        <taxon>Noelaerhabdaceae</taxon>
        <taxon>Emiliania</taxon>
    </lineage>
</organism>
<evidence type="ECO:0000313" key="3">
    <source>
        <dbReference type="Proteomes" id="UP000013827"/>
    </source>
</evidence>